<keyword evidence="6" id="KW-0249">Electron transport</keyword>
<proteinExistence type="inferred from homology"/>
<keyword evidence="8" id="KW-0443">Lipid metabolism</keyword>
<evidence type="ECO:0000256" key="6">
    <source>
        <dbReference type="ARBA" id="ARBA00022660"/>
    </source>
</evidence>
<keyword evidence="9 12" id="KW-0275">Fatty acid biosynthesis</keyword>
<evidence type="ECO:0000256" key="3">
    <source>
        <dbReference type="ARBA" id="ARBA00022450"/>
    </source>
</evidence>
<keyword evidence="5" id="KW-0597">Phosphoprotein</keyword>
<dbReference type="EMBL" id="JAYKXN010000008">
    <property type="protein sequence ID" value="KAK7262071.1"/>
    <property type="molecule type" value="Genomic_DNA"/>
</dbReference>
<gene>
    <name evidence="14" type="ORF">RJT34_29631</name>
</gene>
<dbReference type="InterPro" id="IPR003231">
    <property type="entry name" value="ACP"/>
</dbReference>
<evidence type="ECO:0000313" key="15">
    <source>
        <dbReference type="Proteomes" id="UP001359559"/>
    </source>
</evidence>
<comment type="subunit">
    <text evidence="11">Complex I is composed of at least 49 different subunits.</text>
</comment>
<dbReference type="FunFam" id="1.10.1200.10:FF:000003">
    <property type="entry name" value="Acyl carrier protein"/>
    <property type="match status" value="1"/>
</dbReference>
<accession>A0AAN9ERL5</accession>
<comment type="pathway">
    <text evidence="1">Lipid metabolism; fatty acid biosynthesis.</text>
</comment>
<dbReference type="AlphaFoldDB" id="A0AAN9ERL5"/>
<evidence type="ECO:0000256" key="2">
    <source>
        <dbReference type="ARBA" id="ARBA00010930"/>
    </source>
</evidence>
<evidence type="ECO:0000256" key="1">
    <source>
        <dbReference type="ARBA" id="ARBA00005194"/>
    </source>
</evidence>
<dbReference type="GO" id="GO:0000036">
    <property type="term" value="F:acyl carrier activity"/>
    <property type="evidence" value="ECO:0007669"/>
    <property type="project" value="TreeGrafter"/>
</dbReference>
<name>A0AAN9ERL5_CLITE</name>
<evidence type="ECO:0000256" key="9">
    <source>
        <dbReference type="ARBA" id="ARBA00023160"/>
    </source>
</evidence>
<evidence type="ECO:0000256" key="4">
    <source>
        <dbReference type="ARBA" id="ARBA00022516"/>
    </source>
</evidence>
<keyword evidence="6" id="KW-0813">Transport</keyword>
<comment type="similarity">
    <text evidence="2">Belongs to the acyl carrier protein (ACP) family.</text>
</comment>
<evidence type="ECO:0000256" key="12">
    <source>
        <dbReference type="RuleBase" id="RU000722"/>
    </source>
</evidence>
<dbReference type="GO" id="GO:0000035">
    <property type="term" value="F:acyl binding"/>
    <property type="evidence" value="ECO:0007669"/>
    <property type="project" value="TreeGrafter"/>
</dbReference>
<dbReference type="NCBIfam" id="NF002148">
    <property type="entry name" value="PRK00982.1-2"/>
    <property type="match status" value="1"/>
</dbReference>
<reference evidence="14 15" key="1">
    <citation type="submission" date="2024-01" db="EMBL/GenBank/DDBJ databases">
        <title>The genomes of 5 underutilized Papilionoideae crops provide insights into root nodulation and disease resistance.</title>
        <authorList>
            <person name="Yuan L."/>
        </authorList>
    </citation>
    <scope>NUCLEOTIDE SEQUENCE [LARGE SCALE GENOMIC DNA]</scope>
    <source>
        <strain evidence="14">LY-2023</strain>
        <tissue evidence="14">Leaf</tissue>
    </source>
</reference>
<evidence type="ECO:0000256" key="7">
    <source>
        <dbReference type="ARBA" id="ARBA00022832"/>
    </source>
</evidence>
<evidence type="ECO:0000256" key="5">
    <source>
        <dbReference type="ARBA" id="ARBA00022553"/>
    </source>
</evidence>
<sequence length="177" mass="20216">MEQGINRTWKEESIGDSVRQNIEHVADQSHLSAYLLNESQIFKAREFSNMQSIKKSILSRVNLRRSTKRWFFAGHENTPVHLRCWCSSTGASSDVILDRVVRLVKKYDKIDAAKVTETADFQKDLSLDSLDRVELIMALEEEFSIEIPDEKANKLTCCADVAKYIDSGTDEKIMSNP</sequence>
<comment type="function">
    <text evidence="10">Carrier of the growing fatty acid chain in fatty acid biosynthesis. May be involved in the synthesis of short and medium chain fatty acids. Accessory and non-catalytic subunit of the mitochondrial membrane respiratory chain NADH dehydrogenase (Complex I), which functions in the transfer of electrons from NADH to the respiratory chain.</text>
</comment>
<dbReference type="GO" id="GO:0005739">
    <property type="term" value="C:mitochondrion"/>
    <property type="evidence" value="ECO:0007669"/>
    <property type="project" value="UniProtKB-ARBA"/>
</dbReference>
<evidence type="ECO:0000259" key="13">
    <source>
        <dbReference type="PROSITE" id="PS50075"/>
    </source>
</evidence>
<keyword evidence="4 12" id="KW-0444">Lipid biosynthesis</keyword>
<keyword evidence="6" id="KW-0679">Respiratory chain</keyword>
<feature type="domain" description="Carrier" evidence="13">
    <location>
        <begin position="94"/>
        <end position="169"/>
    </location>
</feature>
<dbReference type="Pfam" id="PF00550">
    <property type="entry name" value="PP-binding"/>
    <property type="match status" value="1"/>
</dbReference>
<keyword evidence="3 12" id="KW-0596">Phosphopantetheine</keyword>
<dbReference type="Proteomes" id="UP001359559">
    <property type="component" value="Unassembled WGS sequence"/>
</dbReference>
<dbReference type="Gene3D" id="1.10.1200.10">
    <property type="entry name" value="ACP-like"/>
    <property type="match status" value="1"/>
</dbReference>
<keyword evidence="7" id="KW-0276">Fatty acid metabolism</keyword>
<dbReference type="HAMAP" id="MF_01217">
    <property type="entry name" value="Acyl_carrier"/>
    <property type="match status" value="1"/>
</dbReference>
<evidence type="ECO:0000256" key="8">
    <source>
        <dbReference type="ARBA" id="ARBA00023098"/>
    </source>
</evidence>
<evidence type="ECO:0000313" key="14">
    <source>
        <dbReference type="EMBL" id="KAK7262071.1"/>
    </source>
</evidence>
<dbReference type="InterPro" id="IPR009081">
    <property type="entry name" value="PP-bd_ACP"/>
</dbReference>
<protein>
    <recommendedName>
        <fullName evidence="12">Acyl carrier protein</fullName>
    </recommendedName>
</protein>
<dbReference type="PANTHER" id="PTHR20863">
    <property type="entry name" value="ACYL CARRIER PROTEIN"/>
    <property type="match status" value="1"/>
</dbReference>
<organism evidence="14 15">
    <name type="scientific">Clitoria ternatea</name>
    <name type="common">Butterfly pea</name>
    <dbReference type="NCBI Taxonomy" id="43366"/>
    <lineage>
        <taxon>Eukaryota</taxon>
        <taxon>Viridiplantae</taxon>
        <taxon>Streptophyta</taxon>
        <taxon>Embryophyta</taxon>
        <taxon>Tracheophyta</taxon>
        <taxon>Spermatophyta</taxon>
        <taxon>Magnoliopsida</taxon>
        <taxon>eudicotyledons</taxon>
        <taxon>Gunneridae</taxon>
        <taxon>Pentapetalae</taxon>
        <taxon>rosids</taxon>
        <taxon>fabids</taxon>
        <taxon>Fabales</taxon>
        <taxon>Fabaceae</taxon>
        <taxon>Papilionoideae</taxon>
        <taxon>50 kb inversion clade</taxon>
        <taxon>NPAAA clade</taxon>
        <taxon>indigoferoid/millettioid clade</taxon>
        <taxon>Phaseoleae</taxon>
        <taxon>Clitoria</taxon>
    </lineage>
</organism>
<evidence type="ECO:0000256" key="11">
    <source>
        <dbReference type="ARBA" id="ARBA00063067"/>
    </source>
</evidence>
<evidence type="ECO:0000256" key="10">
    <source>
        <dbReference type="ARBA" id="ARBA00057783"/>
    </source>
</evidence>
<comment type="caution">
    <text evidence="14">The sequence shown here is derived from an EMBL/GenBank/DDBJ whole genome shotgun (WGS) entry which is preliminary data.</text>
</comment>
<dbReference type="InterPro" id="IPR036736">
    <property type="entry name" value="ACP-like_sf"/>
</dbReference>
<keyword evidence="15" id="KW-1185">Reference proteome</keyword>
<dbReference type="PANTHER" id="PTHR20863:SF60">
    <property type="entry name" value="ACYL CARRIER PROTEIN 3, MITOCHONDRIAL"/>
    <property type="match status" value="1"/>
</dbReference>
<dbReference type="NCBIfam" id="TIGR00517">
    <property type="entry name" value="acyl_carrier"/>
    <property type="match status" value="1"/>
</dbReference>
<dbReference type="PROSITE" id="PS50075">
    <property type="entry name" value="CARRIER"/>
    <property type="match status" value="1"/>
</dbReference>
<dbReference type="SUPFAM" id="SSF47336">
    <property type="entry name" value="ACP-like"/>
    <property type="match status" value="1"/>
</dbReference>